<dbReference type="Proteomes" id="UP000316079">
    <property type="component" value="Unassembled WGS sequence"/>
</dbReference>
<accession>A0A553R8W6</accession>
<evidence type="ECO:0000313" key="2">
    <source>
        <dbReference type="Proteomes" id="UP000316079"/>
    </source>
</evidence>
<keyword evidence="2" id="KW-1185">Reference proteome</keyword>
<sequence>MLPSIAGGNTGFYCPLQTLSFQCSSAGADLHTEHCTGKELQEKQGFSWRQTSTTAHTTLHVCCRLRGRYPHHLVPGGRRWRSTGSLRRSACDIKLRERREQLSFISAPHHERHLQSSEPDKSQGWSRASIFPDYTWSTRLPAANLGTLSTAWRSFR</sequence>
<name>A0A553R8W6_9TELE</name>
<gene>
    <name evidence="1" type="ORF">DNTS_005295</name>
</gene>
<protein>
    <submittedName>
        <fullName evidence="1">Uncharacterized protein</fullName>
    </submittedName>
</protein>
<reference evidence="1 2" key="1">
    <citation type="journal article" date="2019" name="Sci. Data">
        <title>Hybrid genome assembly and annotation of Danionella translucida.</title>
        <authorList>
            <person name="Kadobianskyi M."/>
            <person name="Schulze L."/>
            <person name="Schuelke M."/>
            <person name="Judkewitz B."/>
        </authorList>
    </citation>
    <scope>NUCLEOTIDE SEQUENCE [LARGE SCALE GENOMIC DNA]</scope>
    <source>
        <strain evidence="1 2">Bolton</strain>
    </source>
</reference>
<organism evidence="1 2">
    <name type="scientific">Danionella cerebrum</name>
    <dbReference type="NCBI Taxonomy" id="2873325"/>
    <lineage>
        <taxon>Eukaryota</taxon>
        <taxon>Metazoa</taxon>
        <taxon>Chordata</taxon>
        <taxon>Craniata</taxon>
        <taxon>Vertebrata</taxon>
        <taxon>Euteleostomi</taxon>
        <taxon>Actinopterygii</taxon>
        <taxon>Neopterygii</taxon>
        <taxon>Teleostei</taxon>
        <taxon>Ostariophysi</taxon>
        <taxon>Cypriniformes</taxon>
        <taxon>Danionidae</taxon>
        <taxon>Danioninae</taxon>
        <taxon>Danionella</taxon>
    </lineage>
</organism>
<comment type="caution">
    <text evidence="1">The sequence shown here is derived from an EMBL/GenBank/DDBJ whole genome shotgun (WGS) entry which is preliminary data.</text>
</comment>
<dbReference type="AlphaFoldDB" id="A0A553R8W6"/>
<evidence type="ECO:0000313" key="1">
    <source>
        <dbReference type="EMBL" id="TRY98625.1"/>
    </source>
</evidence>
<proteinExistence type="predicted"/>
<dbReference type="EMBL" id="SRMA01025157">
    <property type="protein sequence ID" value="TRY98625.1"/>
    <property type="molecule type" value="Genomic_DNA"/>
</dbReference>